<evidence type="ECO:0000313" key="3">
    <source>
        <dbReference type="Proteomes" id="UP000679848"/>
    </source>
</evidence>
<reference evidence="2" key="1">
    <citation type="submission" date="2020-09" db="EMBL/GenBank/DDBJ databases">
        <title>New species isolated from human feces.</title>
        <authorList>
            <person name="Kitahara M."/>
            <person name="Shigeno Y."/>
            <person name="Shime M."/>
            <person name="Matsumoto Y."/>
            <person name="Nakamura S."/>
            <person name="Motooka D."/>
            <person name="Fukuoka S."/>
            <person name="Nishikawa H."/>
            <person name="Benno Y."/>
        </authorList>
    </citation>
    <scope>NUCLEOTIDE SEQUENCE</scope>
    <source>
        <strain evidence="2">MM59</strain>
    </source>
</reference>
<keyword evidence="3" id="KW-1185">Reference proteome</keyword>
<dbReference type="AlphaFoldDB" id="A0A810QD98"/>
<protein>
    <submittedName>
        <fullName evidence="2">Uncharacterized protein</fullName>
    </submittedName>
</protein>
<name>A0A810QD98_9FIRM</name>
<organism evidence="2 3">
    <name type="scientific">Pusillibacter faecalis</name>
    <dbReference type="NCBI Taxonomy" id="2714358"/>
    <lineage>
        <taxon>Bacteria</taxon>
        <taxon>Bacillati</taxon>
        <taxon>Bacillota</taxon>
        <taxon>Clostridia</taxon>
        <taxon>Eubacteriales</taxon>
        <taxon>Oscillospiraceae</taxon>
        <taxon>Pusillibacter</taxon>
    </lineage>
</organism>
<sequence length="80" mass="8809">MSEKTQMAFLFMADTIRRDAAAYAEKCANYQNAARRRAERSRAEPAPAAAPPKPGPEEEIVPAPAAIRRQLEALIREGRG</sequence>
<dbReference type="RefSeq" id="WP_213543049.1">
    <property type="nucleotide sequence ID" value="NZ_AP023420.1"/>
</dbReference>
<accession>A0A810QD98</accession>
<dbReference type="EMBL" id="AP023420">
    <property type="protein sequence ID" value="BCK84227.1"/>
    <property type="molecule type" value="Genomic_DNA"/>
</dbReference>
<dbReference type="Proteomes" id="UP000679848">
    <property type="component" value="Chromosome"/>
</dbReference>
<evidence type="ECO:0000256" key="1">
    <source>
        <dbReference type="SAM" id="MobiDB-lite"/>
    </source>
</evidence>
<evidence type="ECO:0000313" key="2">
    <source>
        <dbReference type="EMBL" id="BCK84227.1"/>
    </source>
</evidence>
<proteinExistence type="predicted"/>
<feature type="region of interest" description="Disordered" evidence="1">
    <location>
        <begin position="32"/>
        <end position="63"/>
    </location>
</feature>
<dbReference type="KEGG" id="pfaa:MM59RIKEN_15460"/>
<gene>
    <name evidence="2" type="ORF">MM59RIKEN_15460</name>
</gene>